<evidence type="ECO:0000313" key="3">
    <source>
        <dbReference type="Proteomes" id="UP001283361"/>
    </source>
</evidence>
<name>A0AAE1DCD7_9GAST</name>
<keyword evidence="3" id="KW-1185">Reference proteome</keyword>
<protein>
    <submittedName>
        <fullName evidence="2">Uncharacterized protein</fullName>
    </submittedName>
</protein>
<dbReference type="AlphaFoldDB" id="A0AAE1DCD7"/>
<reference evidence="2" key="1">
    <citation type="journal article" date="2023" name="G3 (Bethesda)">
        <title>A reference genome for the long-term kleptoplast-retaining sea slug Elysia crispata morphotype clarki.</title>
        <authorList>
            <person name="Eastman K.E."/>
            <person name="Pendleton A.L."/>
            <person name="Shaikh M.A."/>
            <person name="Suttiyut T."/>
            <person name="Ogas R."/>
            <person name="Tomko P."/>
            <person name="Gavelis G."/>
            <person name="Widhalm J.R."/>
            <person name="Wisecaver J.H."/>
        </authorList>
    </citation>
    <scope>NUCLEOTIDE SEQUENCE</scope>
    <source>
        <strain evidence="2">ECLA1</strain>
    </source>
</reference>
<sequence length="70" mass="7782">MAQKSQWSRMEHTTQDLSPSTSVQPPNNKRQGHPPGDAQGGRPECLTERADHQDPPQRNIGNRQILIQAG</sequence>
<accession>A0AAE1DCD7</accession>
<dbReference type="EMBL" id="JAWDGP010004319">
    <property type="protein sequence ID" value="KAK3765331.1"/>
    <property type="molecule type" value="Genomic_DNA"/>
</dbReference>
<gene>
    <name evidence="2" type="ORF">RRG08_006366</name>
</gene>
<comment type="caution">
    <text evidence="2">The sequence shown here is derived from an EMBL/GenBank/DDBJ whole genome shotgun (WGS) entry which is preliminary data.</text>
</comment>
<feature type="region of interest" description="Disordered" evidence="1">
    <location>
        <begin position="1"/>
        <end position="70"/>
    </location>
</feature>
<evidence type="ECO:0000256" key="1">
    <source>
        <dbReference type="SAM" id="MobiDB-lite"/>
    </source>
</evidence>
<dbReference type="Proteomes" id="UP001283361">
    <property type="component" value="Unassembled WGS sequence"/>
</dbReference>
<organism evidence="2 3">
    <name type="scientific">Elysia crispata</name>
    <name type="common">lettuce slug</name>
    <dbReference type="NCBI Taxonomy" id="231223"/>
    <lineage>
        <taxon>Eukaryota</taxon>
        <taxon>Metazoa</taxon>
        <taxon>Spiralia</taxon>
        <taxon>Lophotrochozoa</taxon>
        <taxon>Mollusca</taxon>
        <taxon>Gastropoda</taxon>
        <taxon>Heterobranchia</taxon>
        <taxon>Euthyneura</taxon>
        <taxon>Panpulmonata</taxon>
        <taxon>Sacoglossa</taxon>
        <taxon>Placobranchoidea</taxon>
        <taxon>Plakobranchidae</taxon>
        <taxon>Elysia</taxon>
    </lineage>
</organism>
<evidence type="ECO:0000313" key="2">
    <source>
        <dbReference type="EMBL" id="KAK3765331.1"/>
    </source>
</evidence>
<feature type="compositionally biased region" description="Basic and acidic residues" evidence="1">
    <location>
        <begin position="45"/>
        <end position="55"/>
    </location>
</feature>
<feature type="compositionally biased region" description="Polar residues" evidence="1">
    <location>
        <begin position="15"/>
        <end position="29"/>
    </location>
</feature>
<proteinExistence type="predicted"/>